<dbReference type="STRING" id="1891671.SAMN06295885_2274"/>
<evidence type="ECO:0000313" key="3">
    <source>
        <dbReference type="Proteomes" id="UP000193711"/>
    </source>
</evidence>
<dbReference type="InterPro" id="IPR003779">
    <property type="entry name" value="CMD-like"/>
</dbReference>
<sequence>MQREIFGADAVDGLFSGPVDSRRFSEFLAGNCFGDFSTRTGLDLKQRELITFALLAALGGADSQVTSHVTANLTVGNTRADLLDVLTVLVAYIGYPRTLNALAQVNAAAPAAD</sequence>
<dbReference type="PANTHER" id="PTHR33570">
    <property type="entry name" value="4-CARBOXYMUCONOLACTONE DECARBOXYLASE FAMILY PROTEIN"/>
    <property type="match status" value="1"/>
</dbReference>
<gene>
    <name evidence="2" type="ORF">SAMN06295885_2274</name>
</gene>
<dbReference type="Pfam" id="PF02627">
    <property type="entry name" value="CMD"/>
    <property type="match status" value="1"/>
</dbReference>
<accession>A0A1X7NZU3</accession>
<protein>
    <submittedName>
        <fullName evidence="2">Uncharacterized conserved protein YurZ, alkylhydroperoxidase/carboxymuconolactone decarboxylase family</fullName>
    </submittedName>
</protein>
<evidence type="ECO:0000259" key="1">
    <source>
        <dbReference type="Pfam" id="PF02627"/>
    </source>
</evidence>
<dbReference type="GO" id="GO:0051920">
    <property type="term" value="F:peroxiredoxin activity"/>
    <property type="evidence" value="ECO:0007669"/>
    <property type="project" value="InterPro"/>
</dbReference>
<name>A0A1X7NZU3_9MICO</name>
<dbReference type="Proteomes" id="UP000193711">
    <property type="component" value="Unassembled WGS sequence"/>
</dbReference>
<dbReference type="InterPro" id="IPR052512">
    <property type="entry name" value="4CMD/NDH-1_regulator"/>
</dbReference>
<keyword evidence="2" id="KW-0560">Oxidoreductase</keyword>
<keyword evidence="3" id="KW-1185">Reference proteome</keyword>
<proteinExistence type="predicted"/>
<organism evidence="2 3">
    <name type="scientific">Rathayibacter oskolensis</name>
    <dbReference type="NCBI Taxonomy" id="1891671"/>
    <lineage>
        <taxon>Bacteria</taxon>
        <taxon>Bacillati</taxon>
        <taxon>Actinomycetota</taxon>
        <taxon>Actinomycetes</taxon>
        <taxon>Micrococcales</taxon>
        <taxon>Microbacteriaceae</taxon>
        <taxon>Rathayibacter</taxon>
    </lineage>
</organism>
<reference evidence="3" key="1">
    <citation type="submission" date="2017-04" db="EMBL/GenBank/DDBJ databases">
        <authorList>
            <person name="Varghese N."/>
            <person name="Submissions S."/>
        </authorList>
    </citation>
    <scope>NUCLEOTIDE SEQUENCE [LARGE SCALE GENOMIC DNA]</scope>
    <source>
        <strain evidence="3">VKM Ac-2121</strain>
    </source>
</reference>
<dbReference type="SUPFAM" id="SSF69118">
    <property type="entry name" value="AhpD-like"/>
    <property type="match status" value="1"/>
</dbReference>
<dbReference type="InterPro" id="IPR029032">
    <property type="entry name" value="AhpD-like"/>
</dbReference>
<evidence type="ECO:0000313" key="2">
    <source>
        <dbReference type="EMBL" id="SMH43983.1"/>
    </source>
</evidence>
<dbReference type="Gene3D" id="1.20.1290.10">
    <property type="entry name" value="AhpD-like"/>
    <property type="match status" value="1"/>
</dbReference>
<dbReference type="RefSeq" id="WP_085476708.1">
    <property type="nucleotide sequence ID" value="NZ_FXBM01000002.1"/>
</dbReference>
<dbReference type="EMBL" id="FXBM01000002">
    <property type="protein sequence ID" value="SMH43983.1"/>
    <property type="molecule type" value="Genomic_DNA"/>
</dbReference>
<feature type="domain" description="Carboxymuconolactone decarboxylase-like" evidence="1">
    <location>
        <begin position="24"/>
        <end position="105"/>
    </location>
</feature>
<dbReference type="PANTHER" id="PTHR33570:SF2">
    <property type="entry name" value="CARBOXYMUCONOLACTONE DECARBOXYLASE-LIKE DOMAIN-CONTAINING PROTEIN"/>
    <property type="match status" value="1"/>
</dbReference>
<dbReference type="OrthoDB" id="9802489at2"/>
<keyword evidence="2" id="KW-0575">Peroxidase</keyword>
<dbReference type="AlphaFoldDB" id="A0A1X7NZU3"/>